<dbReference type="SUPFAM" id="SSF52151">
    <property type="entry name" value="FabD/lysophospholipase-like"/>
    <property type="match status" value="1"/>
</dbReference>
<evidence type="ECO:0000259" key="3">
    <source>
        <dbReference type="Pfam" id="PF01734"/>
    </source>
</evidence>
<feature type="chain" id="PRO_5047476385" description="PNPLA domain-containing protein" evidence="2">
    <location>
        <begin position="31"/>
        <end position="973"/>
    </location>
</feature>
<dbReference type="InterPro" id="IPR016035">
    <property type="entry name" value="Acyl_Trfase/lysoPLipase"/>
</dbReference>
<dbReference type="PANTHER" id="PTHR12126">
    <property type="entry name" value="NADH-UBIQUINONE OXIDOREDUCTASE 39 KDA SUBUNIT-RELATED"/>
    <property type="match status" value="1"/>
</dbReference>
<dbReference type="Pfam" id="PF01734">
    <property type="entry name" value="Patatin"/>
    <property type="match status" value="1"/>
</dbReference>
<gene>
    <name evidence="5" type="ORF">CCMP2556_LOCUS40796</name>
</gene>
<evidence type="ECO:0000313" key="5">
    <source>
        <dbReference type="EMBL" id="CAK9083738.1"/>
    </source>
</evidence>
<feature type="domain" description="PNPLA" evidence="3">
    <location>
        <begin position="453"/>
        <end position="500"/>
    </location>
</feature>
<feature type="signal peptide" evidence="2">
    <location>
        <begin position="1"/>
        <end position="30"/>
    </location>
</feature>
<dbReference type="InterPro" id="IPR036291">
    <property type="entry name" value="NAD(P)-bd_dom_sf"/>
</dbReference>
<dbReference type="Pfam" id="PF13460">
    <property type="entry name" value="NAD_binding_10"/>
    <property type="match status" value="1"/>
</dbReference>
<dbReference type="InterPro" id="IPR016040">
    <property type="entry name" value="NAD(P)-bd_dom"/>
</dbReference>
<protein>
    <recommendedName>
        <fullName evidence="7">PNPLA domain-containing protein</fullName>
    </recommendedName>
</protein>
<dbReference type="Gene3D" id="3.40.50.720">
    <property type="entry name" value="NAD(P)-binding Rossmann-like Domain"/>
    <property type="match status" value="1"/>
</dbReference>
<feature type="domain" description="NAD(P)-binding" evidence="4">
    <location>
        <begin position="78"/>
        <end position="208"/>
    </location>
</feature>
<dbReference type="EMBL" id="CAXAMN010024095">
    <property type="protein sequence ID" value="CAK9083738.1"/>
    <property type="molecule type" value="Genomic_DNA"/>
</dbReference>
<evidence type="ECO:0000256" key="1">
    <source>
        <dbReference type="ARBA" id="ARBA00023098"/>
    </source>
</evidence>
<dbReference type="Gene3D" id="3.40.1090.10">
    <property type="entry name" value="Cytosolic phospholipase A2 catalytic domain"/>
    <property type="match status" value="1"/>
</dbReference>
<name>A0ABP0Q7T8_9DINO</name>
<keyword evidence="2" id="KW-0732">Signal</keyword>
<organism evidence="5 6">
    <name type="scientific">Durusdinium trenchii</name>
    <dbReference type="NCBI Taxonomy" id="1381693"/>
    <lineage>
        <taxon>Eukaryota</taxon>
        <taxon>Sar</taxon>
        <taxon>Alveolata</taxon>
        <taxon>Dinophyceae</taxon>
        <taxon>Suessiales</taxon>
        <taxon>Symbiodiniaceae</taxon>
        <taxon>Durusdinium</taxon>
    </lineage>
</organism>
<sequence>MARRKTGQQVLRRIVLLPLIILLGPAFLAARAPGGSGRAEVYLARREVLLTLPLVEAALRSDAAAAESLTGKKVVVLGGSGFVGRRICEGLLQEGATVVSVSRSGRPAVSEDWVGQVKWEKGDLLSSNLAPFMEGAEAVISAVGAIGSGDDERLNGQSNERAAAAAKAAKAKRFVLVSASKDVAEAGVDALFGPYIQGKRRAEAATEQFDEKLILWQPSFIYGGEEFSATPPRVAGWYGEKVESLLSTDLFRAAAGASPAALRLALSPPLDVKDVAGAAVAGAAGRARGTLGNHDAILAAVPRPGSSDVLPNENVSWGWSSAPEDLGEVPLGSCFQDTGGSCSFFSCDSSRGEVSCESRRCKCKAGYCNHRGACVSQHQNDRCVRQTDHTCRVFACSSIYGNTTCESGHCMCAPGHCQVDGFCYKDRGRPWRAKVVSITQEFPRFPQHVTRALAFSGGGGRAFAFTLGVLRALEELQLMRRVDAISSVSGGSWATSVYMFSTLKVSYLLGQATQPEELTMDFLEKTNSALGTVGAVGTSAIAGKLISDGIEFQELWVNTISKAILEPFGLHDLDSYMASDHWAVEDIRRRNPELRAARFLTPAPGRPRVFVMSGAILGPTGYKATKENVVSLQMSPDFIGSPFYPNDAPVSYESQDRRWNPKRKGLVGGGFVESFAFGGSPPQEVADGWISTEAPLQPFSLAKAVGVSSAGVSAASTQGPLHGVINLAKLSPRSDYWAIPSPKFERPKGASTYLLGDGGNIDNSGLLAMLQRRASKVVLVVSTGHALPDDVDFCKPILQTDRRLVPTGALGQQELSSDVAERLENQLRANFGYWEKDDIGEFLTQNHVFRKKDLAPLLCQLQSLKKRGQPTVAQRRLQVLPNRWWGIRGGFSVDLLMVYLDKCQNFESRLPKDTADNLQSYFHAEFARFPHYRVVFQNAGSGTALTHPQINLLAAMGEFFVRENAELFRRLLQ</sequence>
<dbReference type="InterPro" id="IPR051207">
    <property type="entry name" value="ComplexI_NDUFA9_subunit"/>
</dbReference>
<dbReference type="PANTHER" id="PTHR12126:SF16">
    <property type="entry name" value="MIOREX COMPLEX COMPONENT 2"/>
    <property type="match status" value="1"/>
</dbReference>
<proteinExistence type="predicted"/>
<dbReference type="SUPFAM" id="SSF51735">
    <property type="entry name" value="NAD(P)-binding Rossmann-fold domains"/>
    <property type="match status" value="1"/>
</dbReference>
<keyword evidence="1" id="KW-0443">Lipid metabolism</keyword>
<evidence type="ECO:0008006" key="7">
    <source>
        <dbReference type="Google" id="ProtNLM"/>
    </source>
</evidence>
<dbReference type="SUPFAM" id="SSF57184">
    <property type="entry name" value="Growth factor receptor domain"/>
    <property type="match status" value="1"/>
</dbReference>
<reference evidence="5 6" key="1">
    <citation type="submission" date="2024-02" db="EMBL/GenBank/DDBJ databases">
        <authorList>
            <person name="Chen Y."/>
            <person name="Shah S."/>
            <person name="Dougan E. K."/>
            <person name="Thang M."/>
            <person name="Chan C."/>
        </authorList>
    </citation>
    <scope>NUCLEOTIDE SEQUENCE [LARGE SCALE GENOMIC DNA]</scope>
</reference>
<dbReference type="InterPro" id="IPR009030">
    <property type="entry name" value="Growth_fac_rcpt_cys_sf"/>
</dbReference>
<evidence type="ECO:0000313" key="6">
    <source>
        <dbReference type="Proteomes" id="UP001642484"/>
    </source>
</evidence>
<evidence type="ECO:0000259" key="4">
    <source>
        <dbReference type="Pfam" id="PF13460"/>
    </source>
</evidence>
<dbReference type="Proteomes" id="UP001642484">
    <property type="component" value="Unassembled WGS sequence"/>
</dbReference>
<keyword evidence="6" id="KW-1185">Reference proteome</keyword>
<evidence type="ECO:0000256" key="2">
    <source>
        <dbReference type="SAM" id="SignalP"/>
    </source>
</evidence>
<dbReference type="InterPro" id="IPR002641">
    <property type="entry name" value="PNPLA_dom"/>
</dbReference>
<comment type="caution">
    <text evidence="5">The sequence shown here is derived from an EMBL/GenBank/DDBJ whole genome shotgun (WGS) entry which is preliminary data.</text>
</comment>
<accession>A0ABP0Q7T8</accession>